<dbReference type="AlphaFoldDB" id="A0A4E0RMN5"/>
<feature type="domain" description="DUF4476" evidence="1">
    <location>
        <begin position="60"/>
        <end position="142"/>
    </location>
</feature>
<dbReference type="InterPro" id="IPR028011">
    <property type="entry name" value="DUF4476"/>
</dbReference>
<accession>A0A4E0RMN5</accession>
<evidence type="ECO:0000313" key="2">
    <source>
        <dbReference type="EMBL" id="THD28863.1"/>
    </source>
</evidence>
<dbReference type="Proteomes" id="UP000230066">
    <property type="component" value="Unassembled WGS sequence"/>
</dbReference>
<dbReference type="EMBL" id="JXXN02000055">
    <property type="protein sequence ID" value="THD28863.1"/>
    <property type="molecule type" value="Genomic_DNA"/>
</dbReference>
<comment type="caution">
    <text evidence="2">The sequence shown here is derived from an EMBL/GenBank/DDBJ whole genome shotgun (WGS) entry which is preliminary data.</text>
</comment>
<protein>
    <recommendedName>
        <fullName evidence="1">DUF4476 domain-containing protein</fullName>
    </recommendedName>
</protein>
<sequence>MAKHPLSDGDFSRLLKLLAAETDSMERKFEKFYYSKGCFSGAQAAALMAAFKTAPERVRVIKALERVSFSRTVIPVHQRLCRMCCAEAREILNVVQLTNHDRVFALDCIKRTLVDHETTEGIEYILSAFPFETDKKRAMQILSTVSMYVNKELASGGHQINAPLGGLYTQSFPLREALFGPINEQLAMKNHEVKPSLPVTARVKKIPSMFAAAPSYIYNGDEGRSWYTGGGRPPLPPPVADSVLTGPPVTLGEERMNLATMRPSYPARDPCLSINQSAPDPVGFRAIHELKLTDCC</sequence>
<dbReference type="Pfam" id="PF14771">
    <property type="entry name" value="DUF4476"/>
    <property type="match status" value="1"/>
</dbReference>
<evidence type="ECO:0000313" key="3">
    <source>
        <dbReference type="Proteomes" id="UP000230066"/>
    </source>
</evidence>
<organism evidence="2 3">
    <name type="scientific">Fasciola hepatica</name>
    <name type="common">Liver fluke</name>
    <dbReference type="NCBI Taxonomy" id="6192"/>
    <lineage>
        <taxon>Eukaryota</taxon>
        <taxon>Metazoa</taxon>
        <taxon>Spiralia</taxon>
        <taxon>Lophotrochozoa</taxon>
        <taxon>Platyhelminthes</taxon>
        <taxon>Trematoda</taxon>
        <taxon>Digenea</taxon>
        <taxon>Plagiorchiida</taxon>
        <taxon>Echinostomata</taxon>
        <taxon>Echinostomatoidea</taxon>
        <taxon>Fasciolidae</taxon>
        <taxon>Fasciola</taxon>
    </lineage>
</organism>
<proteinExistence type="predicted"/>
<reference evidence="2" key="1">
    <citation type="submission" date="2019-03" db="EMBL/GenBank/DDBJ databases">
        <title>Improved annotation for the trematode Fasciola hepatica.</title>
        <authorList>
            <person name="Choi Y.-J."/>
            <person name="Martin J."/>
            <person name="Mitreva M."/>
        </authorList>
    </citation>
    <scope>NUCLEOTIDE SEQUENCE [LARGE SCALE GENOMIC DNA]</scope>
</reference>
<keyword evidence="3" id="KW-1185">Reference proteome</keyword>
<name>A0A4E0RMN5_FASHE</name>
<gene>
    <name evidence="2" type="ORF">D915_000303</name>
</gene>
<evidence type="ECO:0000259" key="1">
    <source>
        <dbReference type="Pfam" id="PF14771"/>
    </source>
</evidence>